<dbReference type="InterPro" id="IPR004850">
    <property type="entry name" value="NtA_dom"/>
</dbReference>
<feature type="chain" id="PRO_5041897562" description="NtA domain-containing protein" evidence="2">
    <location>
        <begin position="34"/>
        <end position="217"/>
    </location>
</feature>
<proteinExistence type="predicted"/>
<dbReference type="EMBL" id="JAODUP010000052">
    <property type="protein sequence ID" value="KAK2165279.1"/>
    <property type="molecule type" value="Genomic_DNA"/>
</dbReference>
<dbReference type="PROSITE" id="PS51121">
    <property type="entry name" value="NTA"/>
    <property type="match status" value="1"/>
</dbReference>
<name>A0AAD9NFH3_9ANNE</name>
<keyword evidence="2" id="KW-0732">Signal</keyword>
<comment type="caution">
    <text evidence="4">The sequence shown here is derived from an EMBL/GenBank/DDBJ whole genome shotgun (WGS) entry which is preliminary data.</text>
</comment>
<evidence type="ECO:0000259" key="3">
    <source>
        <dbReference type="PROSITE" id="PS51121"/>
    </source>
</evidence>
<dbReference type="GO" id="GO:0043236">
    <property type="term" value="F:laminin binding"/>
    <property type="evidence" value="ECO:0007669"/>
    <property type="project" value="InterPro"/>
</dbReference>
<dbReference type="SUPFAM" id="SSF50242">
    <property type="entry name" value="TIMP-like"/>
    <property type="match status" value="1"/>
</dbReference>
<reference evidence="4" key="1">
    <citation type="journal article" date="2023" name="Mol. Biol. Evol.">
        <title>Third-Generation Sequencing Reveals the Adaptive Role of the Epigenome in Three Deep-Sea Polychaetes.</title>
        <authorList>
            <person name="Perez M."/>
            <person name="Aroh O."/>
            <person name="Sun Y."/>
            <person name="Lan Y."/>
            <person name="Juniper S.K."/>
            <person name="Young C.R."/>
            <person name="Angers B."/>
            <person name="Qian P.Y."/>
        </authorList>
    </citation>
    <scope>NUCLEOTIDE SEQUENCE</scope>
    <source>
        <strain evidence="4">P08H-3</strain>
    </source>
</reference>
<gene>
    <name evidence="4" type="ORF">LSH36_52g00009</name>
</gene>
<dbReference type="Proteomes" id="UP001208570">
    <property type="component" value="Unassembled WGS sequence"/>
</dbReference>
<keyword evidence="5" id="KW-1185">Reference proteome</keyword>
<feature type="domain" description="NtA" evidence="3">
    <location>
        <begin position="66"/>
        <end position="209"/>
    </location>
</feature>
<dbReference type="GO" id="GO:0043113">
    <property type="term" value="P:receptor clustering"/>
    <property type="evidence" value="ECO:0007669"/>
    <property type="project" value="InterPro"/>
</dbReference>
<dbReference type="Gene3D" id="2.40.50.120">
    <property type="match status" value="1"/>
</dbReference>
<evidence type="ECO:0000313" key="4">
    <source>
        <dbReference type="EMBL" id="KAK2165279.1"/>
    </source>
</evidence>
<comment type="caution">
    <text evidence="1">Lacks conserved residue(s) required for the propagation of feature annotation.</text>
</comment>
<evidence type="ECO:0000256" key="1">
    <source>
        <dbReference type="PROSITE-ProRule" id="PRU00443"/>
    </source>
</evidence>
<dbReference type="GO" id="GO:0005886">
    <property type="term" value="C:plasma membrane"/>
    <property type="evidence" value="ECO:0007669"/>
    <property type="project" value="GOC"/>
</dbReference>
<dbReference type="Pfam" id="PF03146">
    <property type="entry name" value="NtA"/>
    <property type="match status" value="1"/>
</dbReference>
<dbReference type="AlphaFoldDB" id="A0AAD9NFH3"/>
<feature type="signal peptide" evidence="2">
    <location>
        <begin position="1"/>
        <end position="33"/>
    </location>
</feature>
<evidence type="ECO:0000313" key="5">
    <source>
        <dbReference type="Proteomes" id="UP001208570"/>
    </source>
</evidence>
<organism evidence="4 5">
    <name type="scientific">Paralvinella palmiformis</name>
    <dbReference type="NCBI Taxonomy" id="53620"/>
    <lineage>
        <taxon>Eukaryota</taxon>
        <taxon>Metazoa</taxon>
        <taxon>Spiralia</taxon>
        <taxon>Lophotrochozoa</taxon>
        <taxon>Annelida</taxon>
        <taxon>Polychaeta</taxon>
        <taxon>Sedentaria</taxon>
        <taxon>Canalipalpata</taxon>
        <taxon>Terebellida</taxon>
        <taxon>Terebelliformia</taxon>
        <taxon>Alvinellidae</taxon>
        <taxon>Paralvinella</taxon>
    </lineage>
</organism>
<evidence type="ECO:0000256" key="2">
    <source>
        <dbReference type="SAM" id="SignalP"/>
    </source>
</evidence>
<sequence>MLTTSRSGLRPMGPLRNVVWTLILLVLPLASSGQDFDFDDVDNRIHALGNRPDTFRFWRPFGPVDCKEESIERREQYAQVIFTGTVRRLYDDYMNVGLYKAQVEIKRILKGSDVINRLPGVYPETNDIYYPWTRRLVIVNGIGDPDVCRSLVRKYDTRIFMTTEVKDTKSPSICKHQSLPDGKNPDLAITAQAASATLISICRSTAVEHIKPGFRYS</sequence>
<dbReference type="InterPro" id="IPR008993">
    <property type="entry name" value="TIMP-like_OB-fold"/>
</dbReference>
<accession>A0AAD9NFH3</accession>
<protein>
    <recommendedName>
        <fullName evidence="3">NtA domain-containing protein</fullName>
    </recommendedName>
</protein>